<name>A0A0F4PKI9_9GAMM</name>
<dbReference type="Proteomes" id="UP000033664">
    <property type="component" value="Unassembled WGS sequence"/>
</dbReference>
<sequence length="368" mass="40375">MIRTILIISGAFFANVSIGKEIKDIYELTKRLDDGVPQILEKHKAPGVALAFVNGSRVVGFRSYGFADVAAKTKITQRTLFNVGSISKLVTAWGAMQLVAQGKVDLDTPINQYLKRWQIPQSDFDVKKVTLRNILSHTSGLSLGPYTGWESRDKLSSIVDSLNGNNNGAGPVELIHAPNTKWSYSGGGYSVVQLLIEDVSGMTFEVYMQKNVFEPLNMKDSTFNITEIVISKSATPYDDTGKVKGMVYFNEQAAAGLQTTAVDLARFNMAVLRNSDGHYNGSTLLPEKLIDLMIKPAPNTNGRWSMSYVVDAENNSLGFAGFNRGWVSLSRSITDLNFGYVILNNSSIGVVNNEIDSLILSTVKQEHN</sequence>
<evidence type="ECO:0000313" key="2">
    <source>
        <dbReference type="EMBL" id="KJY96799.1"/>
    </source>
</evidence>
<dbReference type="PANTHER" id="PTHR46825:SF12">
    <property type="entry name" value="PENICILLIN-BINDING PROTEIN 4"/>
    <property type="match status" value="1"/>
</dbReference>
<comment type="caution">
    <text evidence="2">The sequence shown here is derived from an EMBL/GenBank/DDBJ whole genome shotgun (WGS) entry which is preliminary data.</text>
</comment>
<protein>
    <submittedName>
        <fullName evidence="2">Beta-lactamase</fullName>
    </submittedName>
</protein>
<dbReference type="GeneID" id="58230089"/>
<dbReference type="RefSeq" id="WP_045979843.1">
    <property type="nucleotide sequence ID" value="NZ_JXXY01000014.1"/>
</dbReference>
<dbReference type="Pfam" id="PF00144">
    <property type="entry name" value="Beta-lactamase"/>
    <property type="match status" value="1"/>
</dbReference>
<dbReference type="InterPro" id="IPR012338">
    <property type="entry name" value="Beta-lactam/transpept-like"/>
</dbReference>
<dbReference type="SUPFAM" id="SSF56601">
    <property type="entry name" value="beta-lactamase/transpeptidase-like"/>
    <property type="match status" value="1"/>
</dbReference>
<dbReference type="InterPro" id="IPR050491">
    <property type="entry name" value="AmpC-like"/>
</dbReference>
<dbReference type="EMBL" id="JXXZ01000015">
    <property type="protein sequence ID" value="KJY96799.1"/>
    <property type="molecule type" value="Genomic_DNA"/>
</dbReference>
<organism evidence="2 3">
    <name type="scientific">Pseudoalteromonas ruthenica</name>
    <dbReference type="NCBI Taxonomy" id="151081"/>
    <lineage>
        <taxon>Bacteria</taxon>
        <taxon>Pseudomonadati</taxon>
        <taxon>Pseudomonadota</taxon>
        <taxon>Gammaproteobacteria</taxon>
        <taxon>Alteromonadales</taxon>
        <taxon>Pseudoalteromonadaceae</taxon>
        <taxon>Pseudoalteromonas</taxon>
    </lineage>
</organism>
<accession>A0A0F4PKI9</accession>
<feature type="domain" description="Beta-lactamase-related" evidence="1">
    <location>
        <begin position="36"/>
        <end position="315"/>
    </location>
</feature>
<dbReference type="Gene3D" id="3.40.710.10">
    <property type="entry name" value="DD-peptidase/beta-lactamase superfamily"/>
    <property type="match status" value="1"/>
</dbReference>
<dbReference type="InterPro" id="IPR001466">
    <property type="entry name" value="Beta-lactam-related"/>
</dbReference>
<dbReference type="PANTHER" id="PTHR46825">
    <property type="entry name" value="D-ALANYL-D-ALANINE-CARBOXYPEPTIDASE/ENDOPEPTIDASE AMPH"/>
    <property type="match status" value="1"/>
</dbReference>
<gene>
    <name evidence="2" type="ORF">TW72_16430</name>
</gene>
<evidence type="ECO:0000259" key="1">
    <source>
        <dbReference type="Pfam" id="PF00144"/>
    </source>
</evidence>
<dbReference type="PATRIC" id="fig|151081.8.peg.2602"/>
<reference evidence="2 3" key="1">
    <citation type="journal article" date="2015" name="BMC Genomics">
        <title>Genome mining reveals unlocked bioactive potential of marine Gram-negative bacteria.</title>
        <authorList>
            <person name="Machado H."/>
            <person name="Sonnenschein E.C."/>
            <person name="Melchiorsen J."/>
            <person name="Gram L."/>
        </authorList>
    </citation>
    <scope>NUCLEOTIDE SEQUENCE [LARGE SCALE GENOMIC DNA]</scope>
    <source>
        <strain evidence="2 3">S3137</strain>
    </source>
</reference>
<keyword evidence="3" id="KW-1185">Reference proteome</keyword>
<dbReference type="AlphaFoldDB" id="A0A0F4PKI9"/>
<dbReference type="OrthoDB" id="9799367at2"/>
<proteinExistence type="predicted"/>
<evidence type="ECO:0000313" key="3">
    <source>
        <dbReference type="Proteomes" id="UP000033664"/>
    </source>
</evidence>